<dbReference type="Pfam" id="PF13181">
    <property type="entry name" value="TPR_8"/>
    <property type="match status" value="1"/>
</dbReference>
<dbReference type="PROSITE" id="PS51755">
    <property type="entry name" value="OMPR_PHOB"/>
    <property type="match status" value="1"/>
</dbReference>
<dbReference type="Gene3D" id="1.25.40.10">
    <property type="entry name" value="Tetratricopeptide repeat domain"/>
    <property type="match status" value="3"/>
</dbReference>
<dbReference type="Pfam" id="PF03704">
    <property type="entry name" value="BTAD"/>
    <property type="match status" value="1"/>
</dbReference>
<evidence type="ECO:0000313" key="9">
    <source>
        <dbReference type="EMBL" id="GIJ54060.1"/>
    </source>
</evidence>
<accession>A0A8J3Z2D5</accession>
<dbReference type="SUPFAM" id="SSF52540">
    <property type="entry name" value="P-loop containing nucleoside triphosphate hydrolases"/>
    <property type="match status" value="1"/>
</dbReference>
<dbReference type="SUPFAM" id="SSF46894">
    <property type="entry name" value="C-terminal effector domain of the bipartite response regulators"/>
    <property type="match status" value="1"/>
</dbReference>
<feature type="domain" description="OmpR/PhoB-type" evidence="8">
    <location>
        <begin position="1"/>
        <end position="85"/>
    </location>
</feature>
<feature type="DNA-binding region" description="OmpR/PhoB-type" evidence="6">
    <location>
        <begin position="1"/>
        <end position="85"/>
    </location>
</feature>
<dbReference type="InterPro" id="IPR019734">
    <property type="entry name" value="TPR_rpt"/>
</dbReference>
<dbReference type="SUPFAM" id="SSF48452">
    <property type="entry name" value="TPR-like"/>
    <property type="match status" value="4"/>
</dbReference>
<dbReference type="Pfam" id="PF13424">
    <property type="entry name" value="TPR_12"/>
    <property type="match status" value="2"/>
</dbReference>
<evidence type="ECO:0000313" key="10">
    <source>
        <dbReference type="Proteomes" id="UP000612585"/>
    </source>
</evidence>
<dbReference type="GO" id="GO:0000160">
    <property type="term" value="P:phosphorelay signal transduction system"/>
    <property type="evidence" value="ECO:0007669"/>
    <property type="project" value="InterPro"/>
</dbReference>
<keyword evidence="2" id="KW-0805">Transcription regulation</keyword>
<dbReference type="SMART" id="SM00862">
    <property type="entry name" value="Trans_reg_C"/>
    <property type="match status" value="1"/>
</dbReference>
<keyword evidence="10" id="KW-1185">Reference proteome</keyword>
<dbReference type="PRINTS" id="PR00364">
    <property type="entry name" value="DISEASERSIST"/>
</dbReference>
<dbReference type="InterPro" id="IPR036388">
    <property type="entry name" value="WH-like_DNA-bd_sf"/>
</dbReference>
<dbReference type="InterPro" id="IPR027417">
    <property type="entry name" value="P-loop_NTPase"/>
</dbReference>
<keyword evidence="4" id="KW-0804">Transcription</keyword>
<dbReference type="EMBL" id="BOPG01000010">
    <property type="protein sequence ID" value="GIJ54060.1"/>
    <property type="molecule type" value="Genomic_DNA"/>
</dbReference>
<name>A0A8J3Z2D5_9ACTN</name>
<dbReference type="InterPro" id="IPR016032">
    <property type="entry name" value="Sig_transdc_resp-reg_C-effctor"/>
</dbReference>
<dbReference type="Gene3D" id="3.40.50.300">
    <property type="entry name" value="P-loop containing nucleotide triphosphate hydrolases"/>
    <property type="match status" value="1"/>
</dbReference>
<evidence type="ECO:0000259" key="8">
    <source>
        <dbReference type="PROSITE" id="PS51755"/>
    </source>
</evidence>
<sequence>MGALRVINDGVELTLPSAYKQRLTLAVLLAHAGRWVPTDTLISAVWSGAEPPSARRNLHQYIHRLRGTLGPHRLPGRAGGYCVVVGDGLDSARFESTVVAGRAALAESGADPAVAARTLRSAVDLWRGPAYADFPDCDLVSREAERLDRLRLDAVESWAAATLALGQANDVVTELTDLTRSYQFRESLREQLMLALHRCGRRAEALDEFHQLRDLLRDHLGIEPGTTVQRLYLRILRGEEADTRTGTEAGADTGSVARDSRSGETAAPRPAARSRGAPPTVDAPALLPADVADFTGRAEHLAALDALVRGIPDALRIVTLDGAAGVGKSALAVHWSHRVRRTFPDGHLFLDLRGYSQEAPLRPIEALVRLFFALGVPPDRVPDNLDDATGMYRTLLADRKMLVVLDNARDAEQVRPLLPGVGESFTLVTSRDPLTALVARDGARRVRLEPLPAAEARALLASVLGAGRIRRDAATADLVEVCARLPLTLRIAGVYLLGEPSLSIASYVERLRADPLTGLDIPDAPQFGARAAFEFTYRILPIEVRRLYGLLGGVPGPHISDAAAAALAGVPVDQAGQQLRRLLRAHLLHEHAPGRFGMHDLLAAFARDVAVRDLSPSTRQQAVHRLLEWYLNLARAAGERLYPDVLRLPAAAPARAFTDDTDALAWLRGDEPNLIAAIHHAAGHGELPAAWQLADAMRAYLSQRGASLILREVGRTALAAAGAAGDAAGQIASYLGLAHEAMMSSRLADARDHYERALKLSETAGWTEAQAALLSNLGVLHARQGELDDALDRQRRALILHRRLDKPAGVAVNLGNLGGVYDRLGRLREAADAMTEALEIHRAGKVLSGQAMQLNNLAVIYRELGHLPEAITYGREALAVYRELGSAVGEGMALCDLAETFRAAGDPARALDHAERALAIPELADHPEHQAQSWHHLGLVHAAMARHDTAMSDYDRALATARTTGNPELEAQILVSLATAHTGRGHHDRAALLAGTALAIADTMRLGVLRGEARSARASVHLALGELGEAIALATEAYAIHDATGHRQGLIRALQLLADAYTARGDETSAGRYHTLLGQARQSSPAGVKA</sequence>
<feature type="region of interest" description="Disordered" evidence="7">
    <location>
        <begin position="243"/>
        <end position="283"/>
    </location>
</feature>
<dbReference type="GO" id="GO:0006355">
    <property type="term" value="P:regulation of DNA-templated transcription"/>
    <property type="evidence" value="ECO:0007669"/>
    <property type="project" value="InterPro"/>
</dbReference>
<dbReference type="CDD" id="cd15831">
    <property type="entry name" value="BTAD"/>
    <property type="match status" value="1"/>
</dbReference>
<comment type="similarity">
    <text evidence="1">Belongs to the AfsR/DnrI/RedD regulatory family.</text>
</comment>
<dbReference type="Proteomes" id="UP000612585">
    <property type="component" value="Unassembled WGS sequence"/>
</dbReference>
<evidence type="ECO:0000256" key="2">
    <source>
        <dbReference type="ARBA" id="ARBA00023015"/>
    </source>
</evidence>
<dbReference type="InterPro" id="IPR005158">
    <property type="entry name" value="BTAD"/>
</dbReference>
<feature type="repeat" description="TPR" evidence="5">
    <location>
        <begin position="931"/>
        <end position="964"/>
    </location>
</feature>
<reference evidence="9" key="1">
    <citation type="submission" date="2021-01" db="EMBL/GenBank/DDBJ databases">
        <title>Whole genome shotgun sequence of Virgisporangium aurantiacum NBRC 16421.</title>
        <authorList>
            <person name="Komaki H."/>
            <person name="Tamura T."/>
        </authorList>
    </citation>
    <scope>NUCLEOTIDE SEQUENCE</scope>
    <source>
        <strain evidence="9">NBRC 16421</strain>
    </source>
</reference>
<evidence type="ECO:0000256" key="7">
    <source>
        <dbReference type="SAM" id="MobiDB-lite"/>
    </source>
</evidence>
<organism evidence="9 10">
    <name type="scientific">Virgisporangium aurantiacum</name>
    <dbReference type="NCBI Taxonomy" id="175570"/>
    <lineage>
        <taxon>Bacteria</taxon>
        <taxon>Bacillati</taxon>
        <taxon>Actinomycetota</taxon>
        <taxon>Actinomycetes</taxon>
        <taxon>Micromonosporales</taxon>
        <taxon>Micromonosporaceae</taxon>
        <taxon>Virgisporangium</taxon>
    </lineage>
</organism>
<evidence type="ECO:0000256" key="3">
    <source>
        <dbReference type="ARBA" id="ARBA00023125"/>
    </source>
</evidence>
<dbReference type="GO" id="GO:0003677">
    <property type="term" value="F:DNA binding"/>
    <property type="evidence" value="ECO:0007669"/>
    <property type="project" value="UniProtKB-UniRule"/>
</dbReference>
<keyword evidence="3 6" id="KW-0238">DNA-binding</keyword>
<feature type="compositionally biased region" description="Low complexity" evidence="7">
    <location>
        <begin position="266"/>
        <end position="283"/>
    </location>
</feature>
<keyword evidence="5" id="KW-0802">TPR repeat</keyword>
<evidence type="ECO:0000256" key="4">
    <source>
        <dbReference type="ARBA" id="ARBA00023163"/>
    </source>
</evidence>
<dbReference type="PANTHER" id="PTHR35807:SF1">
    <property type="entry name" value="TRANSCRIPTIONAL REGULATOR REDD"/>
    <property type="match status" value="1"/>
</dbReference>
<dbReference type="SMART" id="SM01043">
    <property type="entry name" value="BTAD"/>
    <property type="match status" value="1"/>
</dbReference>
<dbReference type="InterPro" id="IPR051677">
    <property type="entry name" value="AfsR-DnrI-RedD_regulator"/>
</dbReference>
<evidence type="ECO:0000256" key="5">
    <source>
        <dbReference type="PROSITE-ProRule" id="PRU00339"/>
    </source>
</evidence>
<dbReference type="Gene3D" id="1.10.10.10">
    <property type="entry name" value="Winged helix-like DNA-binding domain superfamily/Winged helix DNA-binding domain"/>
    <property type="match status" value="1"/>
</dbReference>
<dbReference type="PROSITE" id="PS50005">
    <property type="entry name" value="TPR"/>
    <property type="match status" value="2"/>
</dbReference>
<dbReference type="InterPro" id="IPR011990">
    <property type="entry name" value="TPR-like_helical_dom_sf"/>
</dbReference>
<dbReference type="SMART" id="SM00028">
    <property type="entry name" value="TPR"/>
    <property type="match status" value="8"/>
</dbReference>
<dbReference type="Pfam" id="PF00486">
    <property type="entry name" value="Trans_reg_C"/>
    <property type="match status" value="1"/>
</dbReference>
<proteinExistence type="inferred from homology"/>
<evidence type="ECO:0000256" key="6">
    <source>
        <dbReference type="PROSITE-ProRule" id="PRU01091"/>
    </source>
</evidence>
<dbReference type="PANTHER" id="PTHR35807">
    <property type="entry name" value="TRANSCRIPTIONAL REGULATOR REDD-RELATED"/>
    <property type="match status" value="1"/>
</dbReference>
<dbReference type="AlphaFoldDB" id="A0A8J3Z2D5"/>
<feature type="repeat" description="TPR" evidence="5">
    <location>
        <begin position="771"/>
        <end position="804"/>
    </location>
</feature>
<protein>
    <submittedName>
        <fullName evidence="9">XRE family transcriptional regulator</fullName>
    </submittedName>
</protein>
<dbReference type="InterPro" id="IPR001867">
    <property type="entry name" value="OmpR/PhoB-type_DNA-bd"/>
</dbReference>
<gene>
    <name evidence="9" type="ORF">Vau01_015760</name>
</gene>
<comment type="caution">
    <text evidence="9">The sequence shown here is derived from an EMBL/GenBank/DDBJ whole genome shotgun (WGS) entry which is preliminary data.</text>
</comment>
<evidence type="ECO:0000256" key="1">
    <source>
        <dbReference type="ARBA" id="ARBA00005820"/>
    </source>
</evidence>